<keyword evidence="3" id="KW-0274">FAD</keyword>
<keyword evidence="2" id="KW-0285">Flavoprotein</keyword>
<dbReference type="PANTHER" id="PTHR43104:SF2">
    <property type="entry name" value="L-2-HYDROXYGLUTARATE DEHYDROGENASE, MITOCHONDRIAL"/>
    <property type="match status" value="1"/>
</dbReference>
<accession>A0A812F3B6</accession>
<protein>
    <submittedName>
        <fullName evidence="7">Putative Malate:quinone oxidoreductase (Mqo)</fullName>
    </submittedName>
</protein>
<dbReference type="SUPFAM" id="SSF51905">
    <property type="entry name" value="FAD/NAD(P)-binding domain"/>
    <property type="match status" value="1"/>
</dbReference>
<dbReference type="Pfam" id="PF01266">
    <property type="entry name" value="DAO"/>
    <property type="match status" value="1"/>
</dbReference>
<evidence type="ECO:0000256" key="4">
    <source>
        <dbReference type="ARBA" id="ARBA00023002"/>
    </source>
</evidence>
<evidence type="ECO:0000259" key="6">
    <source>
        <dbReference type="Pfam" id="PF01266"/>
    </source>
</evidence>
<dbReference type="Gene3D" id="3.30.9.10">
    <property type="entry name" value="D-Amino Acid Oxidase, subunit A, domain 2"/>
    <property type="match status" value="1"/>
</dbReference>
<dbReference type="Proteomes" id="UP000655759">
    <property type="component" value="Unassembled WGS sequence"/>
</dbReference>
<dbReference type="InterPro" id="IPR036188">
    <property type="entry name" value="FAD/NAD-bd_sf"/>
</dbReference>
<dbReference type="PANTHER" id="PTHR43104">
    <property type="entry name" value="L-2-HYDROXYGLUTARATE DEHYDROGENASE, MITOCHONDRIAL"/>
    <property type="match status" value="1"/>
</dbReference>
<feature type="domain" description="FAD dependent oxidoreductase" evidence="6">
    <location>
        <begin position="5"/>
        <end position="403"/>
    </location>
</feature>
<organism evidence="7 8">
    <name type="scientific">Candidatus Nitrosotenuis uzonensis</name>
    <dbReference type="NCBI Taxonomy" id="1407055"/>
    <lineage>
        <taxon>Archaea</taxon>
        <taxon>Nitrososphaerota</taxon>
        <taxon>Candidatus Nitrosotenuis</taxon>
    </lineage>
</organism>
<evidence type="ECO:0000313" key="7">
    <source>
        <dbReference type="EMBL" id="CAE6484699.1"/>
    </source>
</evidence>
<dbReference type="Gene3D" id="3.50.50.60">
    <property type="entry name" value="FAD/NAD(P)-binding domain"/>
    <property type="match status" value="1"/>
</dbReference>
<evidence type="ECO:0000256" key="5">
    <source>
        <dbReference type="ARBA" id="ARBA00037941"/>
    </source>
</evidence>
<evidence type="ECO:0000256" key="3">
    <source>
        <dbReference type="ARBA" id="ARBA00022827"/>
    </source>
</evidence>
<dbReference type="AlphaFoldDB" id="A0A812F3B6"/>
<dbReference type="GO" id="GO:0047545">
    <property type="term" value="F:(S)-2-hydroxyglutarate dehydrogenase activity"/>
    <property type="evidence" value="ECO:0007669"/>
    <property type="project" value="TreeGrafter"/>
</dbReference>
<evidence type="ECO:0000313" key="8">
    <source>
        <dbReference type="Proteomes" id="UP000655759"/>
    </source>
</evidence>
<name>A0A812F3B6_9ARCH</name>
<evidence type="ECO:0000256" key="2">
    <source>
        <dbReference type="ARBA" id="ARBA00022630"/>
    </source>
</evidence>
<reference evidence="7" key="1">
    <citation type="submission" date="2021-02" db="EMBL/GenBank/DDBJ databases">
        <authorList>
            <person name="Han P."/>
        </authorList>
    </citation>
    <scope>NUCLEOTIDE SEQUENCE</scope>
    <source>
        <strain evidence="7">Candidatus Nitrosotenuis uzonensis 5A</strain>
    </source>
</reference>
<comment type="caution">
    <text evidence="7">The sequence shown here is derived from an EMBL/GenBank/DDBJ whole genome shotgun (WGS) entry which is preliminary data.</text>
</comment>
<dbReference type="EMBL" id="CAJNAQ010000001">
    <property type="protein sequence ID" value="CAE6484699.1"/>
    <property type="molecule type" value="Genomic_DNA"/>
</dbReference>
<comment type="cofactor">
    <cofactor evidence="1">
        <name>FAD</name>
        <dbReference type="ChEBI" id="CHEBI:57692"/>
    </cofactor>
</comment>
<sequence>MAKFDIAIIGGGILGTAISYWLSALSGVRVCVLEKEVSVAAHASGRNTGVVHSPFYLDPQKKKKIAAASLISHSMWKKLASNGNIPWNECGTIEVALDEAQHKSLEKYVRWGQQNGIPDSELKLLDASGVSTMEPNVKCHSGLYCTRDVSTDFGALTYELYRISEDAGTKFVFGKAATKITASADNVVISLSDQSNIECDFMINCAGGHSLDIAKKIGLGISYTALHFRGEYWVADKQHANLVNTNIYSVAKFQNFPFLDPHWIKKANGQTEIGPNAVPVSDAEAYSGYIGSVPKTLSKLKEILSGNAAKLLVNQEFLSLVSKEWKSSLSKSAMVNRVKEFIPAISPSHFTKKGTAGIRSPIVANDGKFVSEILEFESENSLHIINYNSPGATGAPAYAASLVDAMQQKGLIKITSKNTIWDYSKIIENMP</sequence>
<comment type="similarity">
    <text evidence="5">Belongs to the L2HGDH family.</text>
</comment>
<proteinExistence type="inferred from homology"/>
<evidence type="ECO:0000256" key="1">
    <source>
        <dbReference type="ARBA" id="ARBA00001974"/>
    </source>
</evidence>
<gene>
    <name evidence="7" type="ORF">NUZ5A_10057</name>
</gene>
<dbReference type="RefSeq" id="WP_205097478.1">
    <property type="nucleotide sequence ID" value="NZ_CAJNAQ010000001.1"/>
</dbReference>
<dbReference type="InterPro" id="IPR006076">
    <property type="entry name" value="FAD-dep_OxRdtase"/>
</dbReference>
<keyword evidence="4" id="KW-0560">Oxidoreductase</keyword>